<gene>
    <name evidence="2" type="ORF">SAMN04488068_0954</name>
</gene>
<protein>
    <submittedName>
        <fullName evidence="2">Sigma E regulatory protein, MucB/RseB</fullName>
    </submittedName>
</protein>
<keyword evidence="1" id="KW-0732">Signal</keyword>
<dbReference type="Pfam" id="PF07608">
    <property type="entry name" value="DUF1571"/>
    <property type="match status" value="1"/>
</dbReference>
<evidence type="ECO:0000313" key="3">
    <source>
        <dbReference type="Proteomes" id="UP000199758"/>
    </source>
</evidence>
<dbReference type="STRING" id="490188.SAMN04488068_0954"/>
<dbReference type="AlphaFoldDB" id="A0A1M5LKD8"/>
<feature type="signal peptide" evidence="1">
    <location>
        <begin position="1"/>
        <end position="23"/>
    </location>
</feature>
<dbReference type="RefSeq" id="WP_072894686.1">
    <property type="nucleotide sequence ID" value="NZ_FQWZ01000002.1"/>
</dbReference>
<dbReference type="EMBL" id="FQWZ01000002">
    <property type="protein sequence ID" value="SHG65475.1"/>
    <property type="molecule type" value="Genomic_DNA"/>
</dbReference>
<feature type="chain" id="PRO_5013200464" evidence="1">
    <location>
        <begin position="24"/>
        <end position="256"/>
    </location>
</feature>
<evidence type="ECO:0000313" key="2">
    <source>
        <dbReference type="EMBL" id="SHG65475.1"/>
    </source>
</evidence>
<evidence type="ECO:0000256" key="1">
    <source>
        <dbReference type="SAM" id="SignalP"/>
    </source>
</evidence>
<dbReference type="Proteomes" id="UP000199758">
    <property type="component" value="Unassembled WGS sequence"/>
</dbReference>
<dbReference type="OrthoDB" id="5456309at2"/>
<name>A0A1M5LKD8_9GAMM</name>
<proteinExistence type="predicted"/>
<reference evidence="2 3" key="1">
    <citation type="submission" date="2016-11" db="EMBL/GenBank/DDBJ databases">
        <authorList>
            <person name="Jaros S."/>
            <person name="Januszkiewicz K."/>
            <person name="Wedrychowicz H."/>
        </authorList>
    </citation>
    <scope>NUCLEOTIDE SEQUENCE [LARGE SCALE GENOMIC DNA]</scope>
    <source>
        <strain evidence="2 3">CGMCC 1.7049</strain>
    </source>
</reference>
<sequence length="256" mass="28245">MRAPRLSMLAAAVIGGLSAVANASERSPLPAAREVPEQVRSLVQRFVDQVDALPGYQVVMTKQQRIGGTLSPAETLLLKQTRSPDCRYMKWIAEPNQGREVILCSDRYDGKIKVHEGGLLGIATLSLDPDGSLARQGNLRPIRQAGVYNMAAMLKADIQRRAASGTIDAPDTTERDVDGQASLCLHRDGIGREEQNAPYPIGAAELCFDKALAMPTEVRFWHQNGQLMEHYRFRQWNLAPGLGAKDFDIDNPDYDF</sequence>
<organism evidence="2 3">
    <name type="scientific">Hydrocarboniphaga daqingensis</name>
    <dbReference type="NCBI Taxonomy" id="490188"/>
    <lineage>
        <taxon>Bacteria</taxon>
        <taxon>Pseudomonadati</taxon>
        <taxon>Pseudomonadota</taxon>
        <taxon>Gammaproteobacteria</taxon>
        <taxon>Nevskiales</taxon>
        <taxon>Nevskiaceae</taxon>
        <taxon>Hydrocarboniphaga</taxon>
    </lineage>
</organism>
<dbReference type="InterPro" id="IPR011465">
    <property type="entry name" value="DUF1571"/>
</dbReference>
<accession>A0A1M5LKD8</accession>
<keyword evidence="3" id="KW-1185">Reference proteome</keyword>